<keyword evidence="3" id="KW-1185">Reference proteome</keyword>
<proteinExistence type="predicted"/>
<dbReference type="PANTHER" id="PTHR47799:SF1">
    <property type="entry name" value="OMEGA-AMIDASE YAFV"/>
    <property type="match status" value="1"/>
</dbReference>
<dbReference type="EMBL" id="JAABLM010000007">
    <property type="protein sequence ID" value="NBL64943.1"/>
    <property type="molecule type" value="Genomic_DNA"/>
</dbReference>
<reference evidence="3" key="1">
    <citation type="submission" date="2020-01" db="EMBL/GenBank/DDBJ databases">
        <title>Sphingomonas sp. strain CSW-10.</title>
        <authorList>
            <person name="Chen W.-M."/>
        </authorList>
    </citation>
    <scope>NUCLEOTIDE SEQUENCE [LARGE SCALE GENOMIC DNA]</scope>
    <source>
        <strain evidence="3">NST-5</strain>
    </source>
</reference>
<name>A0ABW9Z7U2_9FLAO</name>
<accession>A0ABW9Z7U2</accession>
<gene>
    <name evidence="2" type="ORF">GV828_06995</name>
</gene>
<feature type="domain" description="CN hydrolase" evidence="1">
    <location>
        <begin position="1"/>
        <end position="232"/>
    </location>
</feature>
<protein>
    <submittedName>
        <fullName evidence="2">Amidohydrolase</fullName>
    </submittedName>
</protein>
<evidence type="ECO:0000259" key="1">
    <source>
        <dbReference type="PROSITE" id="PS50263"/>
    </source>
</evidence>
<dbReference type="Proteomes" id="UP000798602">
    <property type="component" value="Unassembled WGS sequence"/>
</dbReference>
<dbReference type="InterPro" id="IPR036526">
    <property type="entry name" value="C-N_Hydrolase_sf"/>
</dbReference>
<dbReference type="Gene3D" id="3.60.110.10">
    <property type="entry name" value="Carbon-nitrogen hydrolase"/>
    <property type="match status" value="1"/>
</dbReference>
<dbReference type="InterPro" id="IPR003010">
    <property type="entry name" value="C-N_Hydrolase"/>
</dbReference>
<dbReference type="PANTHER" id="PTHR47799">
    <property type="entry name" value="OMEGA-AMIDASE YAFV"/>
    <property type="match status" value="1"/>
</dbReference>
<dbReference type="SUPFAM" id="SSF56317">
    <property type="entry name" value="Carbon-nitrogen hydrolase"/>
    <property type="match status" value="1"/>
</dbReference>
<dbReference type="NCBIfam" id="NF007757">
    <property type="entry name" value="PRK10438.1"/>
    <property type="match status" value="1"/>
</dbReference>
<dbReference type="PROSITE" id="PS50263">
    <property type="entry name" value="CN_HYDROLASE"/>
    <property type="match status" value="1"/>
</dbReference>
<dbReference type="InterPro" id="IPR052737">
    <property type="entry name" value="Omega-amidase_YafV"/>
</dbReference>
<evidence type="ECO:0000313" key="3">
    <source>
        <dbReference type="Proteomes" id="UP000798602"/>
    </source>
</evidence>
<dbReference type="CDD" id="cd07575">
    <property type="entry name" value="Xc-1258_like"/>
    <property type="match status" value="1"/>
</dbReference>
<evidence type="ECO:0000313" key="2">
    <source>
        <dbReference type="EMBL" id="NBL64943.1"/>
    </source>
</evidence>
<comment type="caution">
    <text evidence="2">The sequence shown here is derived from an EMBL/GenBank/DDBJ whole genome shotgun (WGS) entry which is preliminary data.</text>
</comment>
<sequence>MNITLIQTHLVWENPSANRKNFEDKIESVSPETDLIVLPETFATGFTMQPQNVAENPDGETVIWLQKMAAKKNAAIVGSLAIQENNRFYNRLYFVLPSGEITIYNKRHLFSLAGEDDIYTAGKEKVIVDYKGWKICLQVCYDLRFPVFARNTENYDLLLYVANWPDKRIQAWNILLKARAVENLCYVVGVNRFGKDDQGFEHSGHSQVLDFAGEEILPPQTTDGVFQIKIPKKPLLDFREKFNFLNDRDQFQIL</sequence>
<dbReference type="RefSeq" id="WP_166536771.1">
    <property type="nucleotide sequence ID" value="NZ_JAABLM010000007.1"/>
</dbReference>
<dbReference type="Pfam" id="PF00795">
    <property type="entry name" value="CN_hydrolase"/>
    <property type="match status" value="1"/>
</dbReference>
<organism evidence="2 3">
    <name type="scientific">Flavobacterium ichthyis</name>
    <dbReference type="NCBI Taxonomy" id="2698827"/>
    <lineage>
        <taxon>Bacteria</taxon>
        <taxon>Pseudomonadati</taxon>
        <taxon>Bacteroidota</taxon>
        <taxon>Flavobacteriia</taxon>
        <taxon>Flavobacteriales</taxon>
        <taxon>Flavobacteriaceae</taxon>
        <taxon>Flavobacterium</taxon>
    </lineage>
</organism>